<evidence type="ECO:0000256" key="5">
    <source>
        <dbReference type="ARBA" id="ARBA00022801"/>
    </source>
</evidence>
<comment type="caution">
    <text evidence="9">The sequence shown here is derived from an EMBL/GenBank/DDBJ whole genome shotgun (WGS) entry which is preliminary data.</text>
</comment>
<comment type="subunit">
    <text evidence="7">Heterodimers with GPN1 or GPN3. Binds to RNA polymerase II (RNAPII).</text>
</comment>
<evidence type="ECO:0000256" key="2">
    <source>
        <dbReference type="ARBA" id="ARBA00005290"/>
    </source>
</evidence>
<dbReference type="PANTHER" id="PTHR21231:SF3">
    <property type="entry name" value="GPN-LOOP GTPASE 2"/>
    <property type="match status" value="1"/>
</dbReference>
<keyword evidence="10" id="KW-1185">Reference proteome</keyword>
<sequence length="413" mass="46231">MEGVAGRFPVQTKAETIEINGKATEVVISKFSDKLFIILTQYGKVGNLVEVRRDVAQKEDPSSAVYGVRVLLGRDDEEIHVAAPPPFACNILLDFTMSSRKTIFGQVVIGPPGSGKSTYCHAMSDFLRSQNRKVAMVNLDPGNDVLPFTASIDVSKLITVQDVMENLNLGPNGALVYCMEFLEKNLDWLFVEIEKFKDHYFIFDLPGQVELYTHNNSVKNIMKQLEEFGLRLCCVQLVDSHYCSDPGKFISVLLTAMTSMFQMEMPQVNVLSKVDLAEQHGRLHFGLDFYTEVLDLNYLLDAINKDPFMKKYRQLNAALIDVVENYSFVSFLPLSISDAQLLRNVRAAVDKANGYIFGAGEENQRNIVALLSAAVGAQFHGEFSGTVSEKYLGSDEFREDDETYENENSMSVN</sequence>
<proteinExistence type="inferred from homology"/>
<keyword evidence="6 8" id="KW-0342">GTP-binding</keyword>
<evidence type="ECO:0000256" key="1">
    <source>
        <dbReference type="ARBA" id="ARBA00003181"/>
    </source>
</evidence>
<dbReference type="CDD" id="cd17871">
    <property type="entry name" value="GPN2"/>
    <property type="match status" value="1"/>
</dbReference>
<evidence type="ECO:0000256" key="7">
    <source>
        <dbReference type="ARBA" id="ARBA00046611"/>
    </source>
</evidence>
<dbReference type="EMBL" id="LRGB01001937">
    <property type="protein sequence ID" value="KZS09895.1"/>
    <property type="molecule type" value="Genomic_DNA"/>
</dbReference>
<dbReference type="Proteomes" id="UP000076858">
    <property type="component" value="Unassembled WGS sequence"/>
</dbReference>
<dbReference type="PANTHER" id="PTHR21231">
    <property type="entry name" value="XPA-BINDING PROTEIN 1-RELATED"/>
    <property type="match status" value="1"/>
</dbReference>
<accession>A0A164SSF9</accession>
<dbReference type="Gene3D" id="3.40.50.300">
    <property type="entry name" value="P-loop containing nucleotide triphosphate hydrolases"/>
    <property type="match status" value="1"/>
</dbReference>
<dbReference type="OrthoDB" id="5839at2759"/>
<dbReference type="Pfam" id="PF03029">
    <property type="entry name" value="ATP_bind_1"/>
    <property type="match status" value="1"/>
</dbReference>
<dbReference type="InterPro" id="IPR004130">
    <property type="entry name" value="Gpn"/>
</dbReference>
<evidence type="ECO:0000256" key="3">
    <source>
        <dbReference type="ARBA" id="ARBA00014588"/>
    </source>
</evidence>
<organism evidence="9 10">
    <name type="scientific">Daphnia magna</name>
    <dbReference type="NCBI Taxonomy" id="35525"/>
    <lineage>
        <taxon>Eukaryota</taxon>
        <taxon>Metazoa</taxon>
        <taxon>Ecdysozoa</taxon>
        <taxon>Arthropoda</taxon>
        <taxon>Crustacea</taxon>
        <taxon>Branchiopoda</taxon>
        <taxon>Diplostraca</taxon>
        <taxon>Cladocera</taxon>
        <taxon>Anomopoda</taxon>
        <taxon>Daphniidae</taxon>
        <taxon>Daphnia</taxon>
    </lineage>
</organism>
<gene>
    <name evidence="9" type="ORF">APZ42_025688</name>
</gene>
<dbReference type="InterPro" id="IPR030231">
    <property type="entry name" value="Gpn2"/>
</dbReference>
<evidence type="ECO:0000313" key="9">
    <source>
        <dbReference type="EMBL" id="KZS09895.1"/>
    </source>
</evidence>
<dbReference type="AlphaFoldDB" id="A0A164SSF9"/>
<keyword evidence="4 8" id="KW-0547">Nucleotide-binding</keyword>
<evidence type="ECO:0000313" key="10">
    <source>
        <dbReference type="Proteomes" id="UP000076858"/>
    </source>
</evidence>
<dbReference type="FunFam" id="3.40.50.300:FF:000338">
    <property type="entry name" value="GPN-loop GTPase 2"/>
    <property type="match status" value="1"/>
</dbReference>
<dbReference type="Pfam" id="PF10178">
    <property type="entry name" value="PAC3"/>
    <property type="match status" value="1"/>
</dbReference>
<dbReference type="GO" id="GO:0005525">
    <property type="term" value="F:GTP binding"/>
    <property type="evidence" value="ECO:0007669"/>
    <property type="project" value="UniProtKB-KW"/>
</dbReference>
<dbReference type="InterPro" id="IPR053720">
    <property type="entry name" value="Psm_Assembly_Chaperone"/>
</dbReference>
<comment type="similarity">
    <text evidence="2 8">Belongs to the GPN-loop GTPase family.</text>
</comment>
<evidence type="ECO:0000256" key="8">
    <source>
        <dbReference type="RuleBase" id="RU365059"/>
    </source>
</evidence>
<name>A0A164SSF9_9CRUS</name>
<reference evidence="9 10" key="1">
    <citation type="submission" date="2016-03" db="EMBL/GenBank/DDBJ databases">
        <title>EvidentialGene: Evidence-directed Construction of Genes on Genomes.</title>
        <authorList>
            <person name="Gilbert D.G."/>
            <person name="Choi J.-H."/>
            <person name="Mockaitis K."/>
            <person name="Colbourne J."/>
            <person name="Pfrender M."/>
        </authorList>
    </citation>
    <scope>NUCLEOTIDE SEQUENCE [LARGE SCALE GENOMIC DNA]</scope>
    <source>
        <strain evidence="9 10">Xinb3</strain>
        <tissue evidence="9">Complete organism</tissue>
    </source>
</reference>
<evidence type="ECO:0000256" key="6">
    <source>
        <dbReference type="ARBA" id="ARBA00023134"/>
    </source>
</evidence>
<dbReference type="Gene3D" id="3.30.230.90">
    <property type="match status" value="1"/>
</dbReference>
<evidence type="ECO:0000256" key="4">
    <source>
        <dbReference type="ARBA" id="ARBA00022741"/>
    </source>
</evidence>
<protein>
    <recommendedName>
        <fullName evidence="3 8">GPN-loop GTPase 2</fullName>
    </recommendedName>
</protein>
<comment type="function">
    <text evidence="1 8">Small GTPase required for proper localization of RNA polymerase II and III (RNAPII and RNAPIII). May act at an RNAP assembly step prior to nuclear import.</text>
</comment>
<dbReference type="InterPro" id="IPR027417">
    <property type="entry name" value="P-loop_NTPase"/>
</dbReference>
<dbReference type="GO" id="GO:0003924">
    <property type="term" value="F:GTPase activity"/>
    <property type="evidence" value="ECO:0007669"/>
    <property type="project" value="TreeGrafter"/>
</dbReference>
<dbReference type="GO" id="GO:0005737">
    <property type="term" value="C:cytoplasm"/>
    <property type="evidence" value="ECO:0007669"/>
    <property type="project" value="TreeGrafter"/>
</dbReference>
<dbReference type="InterPro" id="IPR018788">
    <property type="entry name" value="Proteasome_assmbl_chp_3"/>
</dbReference>
<dbReference type="STRING" id="35525.A0A164SSF9"/>
<dbReference type="SUPFAM" id="SSF52540">
    <property type="entry name" value="P-loop containing nucleoside triphosphate hydrolases"/>
    <property type="match status" value="1"/>
</dbReference>
<keyword evidence="5 8" id="KW-0378">Hydrolase</keyword>
<dbReference type="GO" id="GO:0043248">
    <property type="term" value="P:proteasome assembly"/>
    <property type="evidence" value="ECO:0007669"/>
    <property type="project" value="InterPro"/>
</dbReference>